<evidence type="ECO:0000313" key="1">
    <source>
        <dbReference type="EMBL" id="SVD10168.1"/>
    </source>
</evidence>
<name>A0A382SLU8_9ZZZZ</name>
<organism evidence="1">
    <name type="scientific">marine metagenome</name>
    <dbReference type="NCBI Taxonomy" id="408172"/>
    <lineage>
        <taxon>unclassified sequences</taxon>
        <taxon>metagenomes</taxon>
        <taxon>ecological metagenomes</taxon>
    </lineage>
</organism>
<gene>
    <name evidence="1" type="ORF">METZ01_LOCUS363022</name>
</gene>
<sequence>TDHPTWNHQTLPIITKSKMSKRLNKKVNDVVLI</sequence>
<dbReference type="EMBL" id="UINC01129643">
    <property type="protein sequence ID" value="SVD10168.1"/>
    <property type="molecule type" value="Genomic_DNA"/>
</dbReference>
<accession>A0A382SLU8</accession>
<reference evidence="1" key="1">
    <citation type="submission" date="2018-05" db="EMBL/GenBank/DDBJ databases">
        <authorList>
            <person name="Lanie J.A."/>
            <person name="Ng W.-L."/>
            <person name="Kazmierczak K.M."/>
            <person name="Andrzejewski T.M."/>
            <person name="Davidsen T.M."/>
            <person name="Wayne K.J."/>
            <person name="Tettelin H."/>
            <person name="Glass J.I."/>
            <person name="Rusch D."/>
            <person name="Podicherti R."/>
            <person name="Tsui H.-C.T."/>
            <person name="Winkler M.E."/>
        </authorList>
    </citation>
    <scope>NUCLEOTIDE SEQUENCE</scope>
</reference>
<protein>
    <submittedName>
        <fullName evidence="1">Uncharacterized protein</fullName>
    </submittedName>
</protein>
<proteinExistence type="predicted"/>
<dbReference type="AlphaFoldDB" id="A0A382SLU8"/>
<feature type="non-terminal residue" evidence="1">
    <location>
        <position position="1"/>
    </location>
</feature>